<dbReference type="SUPFAM" id="SSF52540">
    <property type="entry name" value="P-loop containing nucleoside triphosphate hydrolases"/>
    <property type="match status" value="1"/>
</dbReference>
<dbReference type="Gene3D" id="3.90.320.10">
    <property type="match status" value="1"/>
</dbReference>
<reference evidence="19 20" key="1">
    <citation type="journal article" date="2009" name="BMC Genomics">
        <title>Complete genome sequence of the sugarcane nitrogen-fixing endophyte Gluconacetobacter diazotrophicus Pal5.</title>
        <authorList>
            <person name="Bertalan M."/>
            <person name="Albano R."/>
            <person name="Padua V."/>
            <person name="Rouws L."/>
            <person name="Rojas C."/>
            <person name="Hemerly A."/>
            <person name="Teixeira K."/>
            <person name="Schwab S."/>
            <person name="Araujo J."/>
            <person name="Oliveira A."/>
            <person name="Franca L."/>
            <person name="Magalhaes V."/>
            <person name="Alqueres S."/>
            <person name="Cardoso A."/>
            <person name="Almeida W."/>
            <person name="Loureiro M.M."/>
            <person name="Nogueira E."/>
            <person name="Cidade D."/>
            <person name="Oliveira D."/>
            <person name="Simao T."/>
            <person name="Macedo J."/>
            <person name="Valadao A."/>
            <person name="Dreschsel M."/>
            <person name="Freitas F."/>
            <person name="Vidal M."/>
            <person name="Guedes H."/>
            <person name="Rodrigues E."/>
            <person name="Meneses C."/>
            <person name="Brioso P."/>
            <person name="Pozzer L."/>
            <person name="Figueiredo D."/>
            <person name="Montano H."/>
            <person name="Junior J."/>
            <person name="Filho G."/>
            <person name="Flores V."/>
            <person name="Ferreira B."/>
            <person name="Branco A."/>
            <person name="Gonzalez P."/>
            <person name="Guillobel H."/>
            <person name="Lemos M."/>
            <person name="Seibel L."/>
            <person name="Macedo J."/>
            <person name="Alves-Ferreira M."/>
            <person name="Sachetto-Martins G."/>
            <person name="Coelho A."/>
            <person name="Santos E."/>
            <person name="Amaral G."/>
            <person name="Neves A."/>
            <person name="Pacheco A.B."/>
            <person name="Carvalho D."/>
            <person name="Lery L."/>
            <person name="Bisch P."/>
            <person name="Rossle S.C."/>
            <person name="Urmenyi T."/>
            <person name="Kruger W.V."/>
            <person name="Martins O."/>
            <person name="Baldani J.I."/>
            <person name="Ferreira P.C."/>
        </authorList>
    </citation>
    <scope>NUCLEOTIDE SEQUENCE [LARGE SCALE GENOMIC DNA]</scope>
    <source>
        <strain evidence="20">ATCC 49037 / DSM 5601 / CCUG 37298 / CIP 103539 / LMG 7603 / PAl5</strain>
    </source>
</reference>
<gene>
    <name evidence="19" type="ordered locus">GDI0715</name>
</gene>
<keyword evidence="2 15" id="KW-0547">Nucleotide-binding</keyword>
<accession>A9HA89</accession>
<evidence type="ECO:0000256" key="6">
    <source>
        <dbReference type="ARBA" id="ARBA00022839"/>
    </source>
</evidence>
<evidence type="ECO:0000256" key="14">
    <source>
        <dbReference type="ARBA" id="ARBA00048988"/>
    </source>
</evidence>
<dbReference type="GO" id="GO:0003677">
    <property type="term" value="F:DNA binding"/>
    <property type="evidence" value="ECO:0007669"/>
    <property type="project" value="UniProtKB-KW"/>
</dbReference>
<evidence type="ECO:0000256" key="8">
    <source>
        <dbReference type="ARBA" id="ARBA00023125"/>
    </source>
</evidence>
<dbReference type="EC" id="5.6.2.4" evidence="12"/>
<keyword evidence="3" id="KW-0227">DNA damage</keyword>
<dbReference type="GO" id="GO:0033202">
    <property type="term" value="C:DNA helicase complex"/>
    <property type="evidence" value="ECO:0007669"/>
    <property type="project" value="TreeGrafter"/>
</dbReference>
<dbReference type="PANTHER" id="PTHR11070">
    <property type="entry name" value="UVRD / RECB / PCRA DNA HELICASE FAMILY MEMBER"/>
    <property type="match status" value="1"/>
</dbReference>
<evidence type="ECO:0000256" key="1">
    <source>
        <dbReference type="ARBA" id="ARBA00022722"/>
    </source>
</evidence>
<keyword evidence="6" id="KW-0269">Exonuclease</keyword>
<dbReference type="Gene3D" id="1.10.486.10">
    <property type="entry name" value="PCRA, domain 4"/>
    <property type="match status" value="1"/>
</dbReference>
<keyword evidence="1" id="KW-0540">Nuclease</keyword>
<dbReference type="InterPro" id="IPR011335">
    <property type="entry name" value="Restrct_endonuc-II-like"/>
</dbReference>
<evidence type="ECO:0000256" key="10">
    <source>
        <dbReference type="ARBA" id="ARBA00023235"/>
    </source>
</evidence>
<evidence type="ECO:0000256" key="12">
    <source>
        <dbReference type="ARBA" id="ARBA00034808"/>
    </source>
</evidence>
<evidence type="ECO:0000256" key="9">
    <source>
        <dbReference type="ARBA" id="ARBA00023204"/>
    </source>
</evidence>
<keyword evidence="20" id="KW-1185">Reference proteome</keyword>
<feature type="compositionally biased region" description="Low complexity" evidence="16">
    <location>
        <begin position="309"/>
        <end position="318"/>
    </location>
</feature>
<evidence type="ECO:0000259" key="17">
    <source>
        <dbReference type="PROSITE" id="PS51198"/>
    </source>
</evidence>
<keyword evidence="9" id="KW-0234">DNA repair</keyword>
<evidence type="ECO:0000259" key="18">
    <source>
        <dbReference type="PROSITE" id="PS51217"/>
    </source>
</evidence>
<keyword evidence="7 15" id="KW-0067">ATP-binding</keyword>
<dbReference type="PROSITE" id="PS51217">
    <property type="entry name" value="UVRD_HELICASE_CTER"/>
    <property type="match status" value="1"/>
</dbReference>
<dbReference type="Gene3D" id="3.40.50.300">
    <property type="entry name" value="P-loop containing nucleotide triphosphate hydrolases"/>
    <property type="match status" value="4"/>
</dbReference>
<evidence type="ECO:0000256" key="13">
    <source>
        <dbReference type="ARBA" id="ARBA00034923"/>
    </source>
</evidence>
<dbReference type="InterPro" id="IPR027417">
    <property type="entry name" value="P-loop_NTPase"/>
</dbReference>
<dbReference type="GO" id="GO:0043138">
    <property type="term" value="F:3'-5' DNA helicase activity"/>
    <property type="evidence" value="ECO:0007669"/>
    <property type="project" value="UniProtKB-EC"/>
</dbReference>
<proteinExistence type="predicted"/>
<dbReference type="PROSITE" id="PS51198">
    <property type="entry name" value="UVRD_HELICASE_ATP_BIND"/>
    <property type="match status" value="1"/>
</dbReference>
<evidence type="ECO:0000256" key="7">
    <source>
        <dbReference type="ARBA" id="ARBA00022840"/>
    </source>
</evidence>
<dbReference type="GO" id="GO:0005524">
    <property type="term" value="F:ATP binding"/>
    <property type="evidence" value="ECO:0007669"/>
    <property type="project" value="UniProtKB-UniRule"/>
</dbReference>
<comment type="catalytic activity">
    <reaction evidence="14">
        <text>ATP + H2O = ADP + phosphate + H(+)</text>
        <dbReference type="Rhea" id="RHEA:13065"/>
        <dbReference type="ChEBI" id="CHEBI:15377"/>
        <dbReference type="ChEBI" id="CHEBI:15378"/>
        <dbReference type="ChEBI" id="CHEBI:30616"/>
        <dbReference type="ChEBI" id="CHEBI:43474"/>
        <dbReference type="ChEBI" id="CHEBI:456216"/>
        <dbReference type="EC" id="5.6.2.4"/>
    </reaction>
</comment>
<evidence type="ECO:0000256" key="4">
    <source>
        <dbReference type="ARBA" id="ARBA00022801"/>
    </source>
</evidence>
<evidence type="ECO:0000256" key="11">
    <source>
        <dbReference type="ARBA" id="ARBA00034617"/>
    </source>
</evidence>
<name>A9HA89_GLUDA</name>
<evidence type="ECO:0000256" key="15">
    <source>
        <dbReference type="PROSITE-ProRule" id="PRU00560"/>
    </source>
</evidence>
<keyword evidence="10" id="KW-0413">Isomerase</keyword>
<organism evidence="19 20">
    <name type="scientific">Gluconacetobacter diazotrophicus (strain ATCC 49037 / DSM 5601 / CCUG 37298 / CIP 103539 / LMG 7603 / PAl5)</name>
    <dbReference type="NCBI Taxonomy" id="272568"/>
    <lineage>
        <taxon>Bacteria</taxon>
        <taxon>Pseudomonadati</taxon>
        <taxon>Pseudomonadota</taxon>
        <taxon>Alphaproteobacteria</taxon>
        <taxon>Acetobacterales</taxon>
        <taxon>Acetobacteraceae</taxon>
        <taxon>Gluconacetobacter</taxon>
    </lineage>
</organism>
<dbReference type="KEGG" id="gdi:GDI0715"/>
<dbReference type="InterPro" id="IPR014016">
    <property type="entry name" value="UvrD-like_ATP-bd"/>
</dbReference>
<evidence type="ECO:0000256" key="5">
    <source>
        <dbReference type="ARBA" id="ARBA00022806"/>
    </source>
</evidence>
<dbReference type="InterPro" id="IPR038726">
    <property type="entry name" value="PDDEXK_AddAB-type"/>
</dbReference>
<keyword evidence="8" id="KW-0238">DNA-binding</keyword>
<dbReference type="InterPro" id="IPR000212">
    <property type="entry name" value="DNA_helicase_UvrD/REP"/>
</dbReference>
<evidence type="ECO:0000256" key="2">
    <source>
        <dbReference type="ARBA" id="ARBA00022741"/>
    </source>
</evidence>
<dbReference type="Pfam" id="PF12705">
    <property type="entry name" value="PDDEXK_1"/>
    <property type="match status" value="1"/>
</dbReference>
<dbReference type="Pfam" id="PF00580">
    <property type="entry name" value="UvrD-helicase"/>
    <property type="match status" value="1"/>
</dbReference>
<dbReference type="AlphaFoldDB" id="A9HA89"/>
<evidence type="ECO:0000313" key="20">
    <source>
        <dbReference type="Proteomes" id="UP000001176"/>
    </source>
</evidence>
<keyword evidence="4 15" id="KW-0378">Hydrolase</keyword>
<comment type="catalytic activity">
    <reaction evidence="11">
        <text>Couples ATP hydrolysis with the unwinding of duplex DNA by translocating in the 3'-5' direction.</text>
        <dbReference type="EC" id="5.6.2.4"/>
    </reaction>
</comment>
<dbReference type="GO" id="GO:0005829">
    <property type="term" value="C:cytosol"/>
    <property type="evidence" value="ECO:0007669"/>
    <property type="project" value="TreeGrafter"/>
</dbReference>
<dbReference type="EMBL" id="AM889285">
    <property type="protein sequence ID" value="CAP54658.1"/>
    <property type="molecule type" value="Genomic_DNA"/>
</dbReference>
<feature type="region of interest" description="Disordered" evidence="16">
    <location>
        <begin position="299"/>
        <end position="328"/>
    </location>
</feature>
<dbReference type="Pfam" id="PF13361">
    <property type="entry name" value="UvrD_C"/>
    <property type="match status" value="1"/>
</dbReference>
<dbReference type="InterPro" id="IPR014151">
    <property type="entry name" value="DNA_helicase_AddA"/>
</dbReference>
<evidence type="ECO:0000313" key="19">
    <source>
        <dbReference type="EMBL" id="CAP54658.1"/>
    </source>
</evidence>
<dbReference type="GO" id="GO:0000725">
    <property type="term" value="P:recombinational repair"/>
    <property type="evidence" value="ECO:0007669"/>
    <property type="project" value="TreeGrafter"/>
</dbReference>
<dbReference type="InterPro" id="IPR014017">
    <property type="entry name" value="DNA_helicase_UvrD-like_C"/>
</dbReference>
<dbReference type="SUPFAM" id="SSF52980">
    <property type="entry name" value="Restriction endonuclease-like"/>
    <property type="match status" value="1"/>
</dbReference>
<dbReference type="InterPro" id="IPR011604">
    <property type="entry name" value="PDDEXK-like_dom_sf"/>
</dbReference>
<sequence>MNPLDAIGLANARQGEASDPGASVFVSASAGSGKTKLLIDRLLRLMLPRPAPTRGGTGRGTCLRGRTRRAIQCLTFTKAAAAEMAIRLQKPAGELGNAARRVPGPGTGLPVGPAVRGDTPRGTRMFARVLDLPGGMRIGTIHAFCQSLLRRFPVEAAISPHFTLVEDTDARIAMGESVEAVVGGGGPAVAILASQIGAGDFAALIGGLQARLRQLQPVITALEQDRAAIEAALMRVLGTRGRDADAVRRAACAVPDEERLRGMLRIVAEQASTAVRAKAVAMLDWMALAPDARAAQWTRGARPCEAGRRTAPPGRPTRNSTKRSRRSATPLLAEAERIIAVDEECRAIAILRVSQALLDVAVPVLHRYGERKRGRGLVDYDDLIERTLDLLKDPGAAWVLYKLDGGIDHLLLDEVQDTSPDQWAIAGGLTSEFFAGAGAHDDGAPPRTLFAVGDYKQSIYSFQGADPAAFRHWRQRFRRQVEDAGRMWKEPALTVSFRSTAPVLRLVDSVFSLPDAARGLVEPGGGVPGHLSARPGQGGRVELWPLTPIDEAGEDANPWAAPRENAGQSTAAQRLADSLAAWIVAELRRPPEPGQAPLTPGDVLVLVPRRSNFVRALIRALKTQDVPVATLVRTGLVDQVAVQDLMALCDALLLPQDDLTLACVLTSPLGGVSDDGVMDLAVGRGDRPLWAVLRDRHAERPDWRAAWTMLDALFRRVDYASPYGLLSEALGPLGGRARLLARLGPEAAEPVDELLSAALRYESLHPASLQGFLHWLRASQETVKREPDAAADMVRVMTAHGAKGLQARLVILPDTVGTAKFDGGLVWARDQPSGLDLPLWVPRAEMGIGVTRALQQTIRAAAIEEYNRLLYVALTRASDRLVVCGWQQKRMVTDESWYMLCRRGFEQAGAEERPFDLGWEGTRLVLEEAPARLSGAPAAPRSRPEPPAVALPAWMGRAPDWIATPPSAEAKLLRPLVPSRPDDAPLGPQPAVRSPLAIARARRPAAREQALRKGQLVHALLQYLPDRPAADRARVARDWLSRTGHGLDAAEQARIAAQVLAVMDDPAMAPLFGPGSRAEQPLAGIAGGAVIVGQVDRMMVRPGDVLLCDFKTNRQPPDDAASVPVLYLRQMASYHALLGALYPDRPVRCTLVWTEDVRIMPLPDSLLAHHAPGQASGGQTPEGP</sequence>
<feature type="binding site" evidence="15">
    <location>
        <begin position="28"/>
        <end position="35"/>
    </location>
    <ligand>
        <name>ATP</name>
        <dbReference type="ChEBI" id="CHEBI:30616"/>
    </ligand>
</feature>
<dbReference type="NCBIfam" id="TIGR02784">
    <property type="entry name" value="addA_alphas"/>
    <property type="match status" value="1"/>
</dbReference>
<evidence type="ECO:0000256" key="3">
    <source>
        <dbReference type="ARBA" id="ARBA00022763"/>
    </source>
</evidence>
<dbReference type="Proteomes" id="UP000001176">
    <property type="component" value="Chromosome"/>
</dbReference>
<keyword evidence="5 15" id="KW-0347">Helicase</keyword>
<protein>
    <recommendedName>
        <fullName evidence="12">DNA 3'-5' helicase</fullName>
        <ecNumber evidence="12">5.6.2.4</ecNumber>
    </recommendedName>
    <alternativeName>
        <fullName evidence="13">DNA 3'-5' helicase II</fullName>
    </alternativeName>
</protein>
<feature type="domain" description="UvrD-like helicase C-terminal" evidence="18">
    <location>
        <begin position="518"/>
        <end position="804"/>
    </location>
</feature>
<dbReference type="PANTHER" id="PTHR11070:SF2">
    <property type="entry name" value="ATP-DEPENDENT DNA HELICASE SRS2"/>
    <property type="match status" value="1"/>
</dbReference>
<dbReference type="RefSeq" id="WP_012223334.1">
    <property type="nucleotide sequence ID" value="NC_010125.1"/>
</dbReference>
<dbReference type="GO" id="GO:0004527">
    <property type="term" value="F:exonuclease activity"/>
    <property type="evidence" value="ECO:0007669"/>
    <property type="project" value="UniProtKB-KW"/>
</dbReference>
<evidence type="ECO:0000256" key="16">
    <source>
        <dbReference type="SAM" id="MobiDB-lite"/>
    </source>
</evidence>
<feature type="domain" description="UvrD-like helicase ATP-binding" evidence="17">
    <location>
        <begin position="7"/>
        <end position="500"/>
    </location>
</feature>